<gene>
    <name evidence="1" type="ORF">K3G42_012603</name>
</gene>
<accession>A0ACB8EVK5</accession>
<evidence type="ECO:0000313" key="2">
    <source>
        <dbReference type="Proteomes" id="UP000827872"/>
    </source>
</evidence>
<evidence type="ECO:0000313" key="1">
    <source>
        <dbReference type="EMBL" id="KAH7996999.1"/>
    </source>
</evidence>
<dbReference type="Proteomes" id="UP000827872">
    <property type="component" value="Linkage Group LG15"/>
</dbReference>
<comment type="caution">
    <text evidence="1">The sequence shown here is derived from an EMBL/GenBank/DDBJ whole genome shotgun (WGS) entry which is preliminary data.</text>
</comment>
<sequence>MTGFVVSAIEPFPKEKKDISWRKSCRPTSHDAGLLRTQSGLFPATVNESGNEHDKKGTQQIICRRWILQPASNRQQCFLPAPPCPAPV</sequence>
<name>A0ACB8EVK5_9SAUR</name>
<keyword evidence="2" id="KW-1185">Reference proteome</keyword>
<protein>
    <submittedName>
        <fullName evidence="1">Uncharacterized protein</fullName>
    </submittedName>
</protein>
<dbReference type="EMBL" id="CM037628">
    <property type="protein sequence ID" value="KAH7996999.1"/>
    <property type="molecule type" value="Genomic_DNA"/>
</dbReference>
<proteinExistence type="predicted"/>
<reference evidence="1" key="1">
    <citation type="submission" date="2021-08" db="EMBL/GenBank/DDBJ databases">
        <title>The first chromosome-level gecko genome reveals the dynamic sex chromosomes of Neotropical dwarf geckos (Sphaerodactylidae: Sphaerodactylus).</title>
        <authorList>
            <person name="Pinto B.J."/>
            <person name="Keating S.E."/>
            <person name="Gamble T."/>
        </authorList>
    </citation>
    <scope>NUCLEOTIDE SEQUENCE</scope>
    <source>
        <strain evidence="1">TG3544</strain>
    </source>
</reference>
<organism evidence="1 2">
    <name type="scientific">Sphaerodactylus townsendi</name>
    <dbReference type="NCBI Taxonomy" id="933632"/>
    <lineage>
        <taxon>Eukaryota</taxon>
        <taxon>Metazoa</taxon>
        <taxon>Chordata</taxon>
        <taxon>Craniata</taxon>
        <taxon>Vertebrata</taxon>
        <taxon>Euteleostomi</taxon>
        <taxon>Lepidosauria</taxon>
        <taxon>Squamata</taxon>
        <taxon>Bifurcata</taxon>
        <taxon>Gekkota</taxon>
        <taxon>Sphaerodactylidae</taxon>
        <taxon>Sphaerodactylus</taxon>
    </lineage>
</organism>